<gene>
    <name evidence="2" type="ORF">QWJ38_21185</name>
</gene>
<feature type="transmembrane region" description="Helical" evidence="1">
    <location>
        <begin position="423"/>
        <end position="446"/>
    </location>
</feature>
<keyword evidence="1" id="KW-0812">Transmembrane</keyword>
<organism evidence="2 3">
    <name type="scientific">Roseateles violae</name>
    <dbReference type="NCBI Taxonomy" id="3058042"/>
    <lineage>
        <taxon>Bacteria</taxon>
        <taxon>Pseudomonadati</taxon>
        <taxon>Pseudomonadota</taxon>
        <taxon>Betaproteobacteria</taxon>
        <taxon>Burkholderiales</taxon>
        <taxon>Sphaerotilaceae</taxon>
        <taxon>Roseateles</taxon>
    </lineage>
</organism>
<feature type="transmembrane region" description="Helical" evidence="1">
    <location>
        <begin position="265"/>
        <end position="283"/>
    </location>
</feature>
<dbReference type="Proteomes" id="UP001228044">
    <property type="component" value="Unassembled WGS sequence"/>
</dbReference>
<keyword evidence="1" id="KW-0472">Membrane</keyword>
<feature type="transmembrane region" description="Helical" evidence="1">
    <location>
        <begin position="74"/>
        <end position="93"/>
    </location>
</feature>
<feature type="transmembrane region" description="Helical" evidence="1">
    <location>
        <begin position="224"/>
        <end position="245"/>
    </location>
</feature>
<name>A0ABT8DZ26_9BURK</name>
<feature type="transmembrane region" description="Helical" evidence="1">
    <location>
        <begin position="346"/>
        <end position="370"/>
    </location>
</feature>
<dbReference type="EMBL" id="JAUHHC010000006">
    <property type="protein sequence ID" value="MDN3922813.1"/>
    <property type="molecule type" value="Genomic_DNA"/>
</dbReference>
<evidence type="ECO:0000313" key="3">
    <source>
        <dbReference type="Proteomes" id="UP001228044"/>
    </source>
</evidence>
<comment type="caution">
    <text evidence="2">The sequence shown here is derived from an EMBL/GenBank/DDBJ whole genome shotgun (WGS) entry which is preliminary data.</text>
</comment>
<reference evidence="2 3" key="1">
    <citation type="submission" date="2023-06" db="EMBL/GenBank/DDBJ databases">
        <title>Pelomonas sp. PFR6 16S ribosomal RNA gene Genome sequencing and assembly.</title>
        <authorList>
            <person name="Woo H."/>
        </authorList>
    </citation>
    <scope>NUCLEOTIDE SEQUENCE [LARGE SCALE GENOMIC DNA]</scope>
    <source>
        <strain evidence="2 3">PFR6</strain>
    </source>
</reference>
<feature type="transmembrane region" description="Helical" evidence="1">
    <location>
        <begin position="304"/>
        <end position="334"/>
    </location>
</feature>
<dbReference type="RefSeq" id="WP_290361127.1">
    <property type="nucleotide sequence ID" value="NZ_JAUHHC010000006.1"/>
</dbReference>
<feature type="transmembrane region" description="Helical" evidence="1">
    <location>
        <begin position="183"/>
        <end position="203"/>
    </location>
</feature>
<feature type="transmembrane region" description="Helical" evidence="1">
    <location>
        <begin position="105"/>
        <end position="132"/>
    </location>
</feature>
<evidence type="ECO:0000313" key="2">
    <source>
        <dbReference type="EMBL" id="MDN3922813.1"/>
    </source>
</evidence>
<keyword evidence="3" id="KW-1185">Reference proteome</keyword>
<sequence>MALDGSQFGALWALPFGGLLLSIAVLPLAAPRLWHAHFGKIAAAWSLVFLLPFARGQGLEATAELLVHTLLADYLPFIILLTALFTAAGGIYLRGNLHGSAGLNTGLMAIGALLASLMGTTGAAMLLVRPLLRTNDNRRRNAHVMIFFIFIVGNAGGALTPLGDPPLFLGFLKGVDFLWPLRHLWPQALFLNLALLAIFYAIDSFHFRREGPPLQDPTPDTGRLGIEGGINFLPLLAIAGLVLMSGSWKPGIAIELLHNRFELQALLRDALLLAVIAWSLAITPRGVREKNQFSWAPMAEVAKLFAGIFLTMAPVLAALQAGEAGAFAAVVHAVADAEGRPLPQAYFWASGLLSGFLDNAPTYLVFFNLAGGDPQQLMGTQALVLAAISAGSVFMGALSYIGNAPNFMVKAVAEQRGVRMPGFFGYMGWSCALLLPLCALMGWIWFR</sequence>
<evidence type="ECO:0000256" key="1">
    <source>
        <dbReference type="SAM" id="Phobius"/>
    </source>
</evidence>
<accession>A0ABT8DZ26</accession>
<feature type="transmembrane region" description="Helical" evidence="1">
    <location>
        <begin position="144"/>
        <end position="163"/>
    </location>
</feature>
<dbReference type="Pfam" id="PF16980">
    <property type="entry name" value="CitMHS_2"/>
    <property type="match status" value="1"/>
</dbReference>
<proteinExistence type="predicted"/>
<dbReference type="InterPro" id="IPR031566">
    <property type="entry name" value="CitMHS_2"/>
</dbReference>
<protein>
    <submittedName>
        <fullName evidence="2">Sodium:proton antiporter</fullName>
    </submittedName>
</protein>
<feature type="transmembrane region" description="Helical" evidence="1">
    <location>
        <begin position="36"/>
        <end position="54"/>
    </location>
</feature>
<feature type="transmembrane region" description="Helical" evidence="1">
    <location>
        <begin position="12"/>
        <end position="30"/>
    </location>
</feature>
<keyword evidence="1" id="KW-1133">Transmembrane helix</keyword>
<feature type="transmembrane region" description="Helical" evidence="1">
    <location>
        <begin position="382"/>
        <end position="403"/>
    </location>
</feature>